<evidence type="ECO:0000313" key="2">
    <source>
        <dbReference type="Proteomes" id="UP000824219"/>
    </source>
</evidence>
<keyword evidence="2" id="KW-1185">Reference proteome</keyword>
<sequence length="101" mass="10903">MLLLLHVPERPDSAPILLLNKNRQGLGQDTSCGKVIFKRHASGDKAGIAPGYTALWVRIKTPTSGLPPSEYAAEISTLTLSWQADANTFQVSSEPMVAREA</sequence>
<accession>A0A9D3SRX9</accession>
<evidence type="ECO:0000313" key="1">
    <source>
        <dbReference type="EMBL" id="KAG7329599.1"/>
    </source>
</evidence>
<protein>
    <submittedName>
        <fullName evidence="1">Uncharacterized protein</fullName>
    </submittedName>
</protein>
<gene>
    <name evidence="1" type="ORF">KOW79_007773</name>
</gene>
<dbReference type="AlphaFoldDB" id="A0A9D3SRX9"/>
<reference evidence="1 2" key="1">
    <citation type="submission" date="2021-06" db="EMBL/GenBank/DDBJ databases">
        <title>Chromosome-level genome assembly of the red-tail catfish (Hemibagrus wyckioides).</title>
        <authorList>
            <person name="Shao F."/>
        </authorList>
    </citation>
    <scope>NUCLEOTIDE SEQUENCE [LARGE SCALE GENOMIC DNA]</scope>
    <source>
        <strain evidence="1">EC202008001</strain>
        <tissue evidence="1">Blood</tissue>
    </source>
</reference>
<dbReference type="OrthoDB" id="10343968at2759"/>
<name>A0A9D3SRX9_9TELE</name>
<organism evidence="1 2">
    <name type="scientific">Hemibagrus wyckioides</name>
    <dbReference type="NCBI Taxonomy" id="337641"/>
    <lineage>
        <taxon>Eukaryota</taxon>
        <taxon>Metazoa</taxon>
        <taxon>Chordata</taxon>
        <taxon>Craniata</taxon>
        <taxon>Vertebrata</taxon>
        <taxon>Euteleostomi</taxon>
        <taxon>Actinopterygii</taxon>
        <taxon>Neopterygii</taxon>
        <taxon>Teleostei</taxon>
        <taxon>Ostariophysi</taxon>
        <taxon>Siluriformes</taxon>
        <taxon>Bagridae</taxon>
        <taxon>Hemibagrus</taxon>
    </lineage>
</organism>
<proteinExistence type="predicted"/>
<dbReference type="Proteomes" id="UP000824219">
    <property type="component" value="Linkage Group LG08"/>
</dbReference>
<dbReference type="EMBL" id="JAHKSW010000008">
    <property type="protein sequence ID" value="KAG7329599.1"/>
    <property type="molecule type" value="Genomic_DNA"/>
</dbReference>
<comment type="caution">
    <text evidence="1">The sequence shown here is derived from an EMBL/GenBank/DDBJ whole genome shotgun (WGS) entry which is preliminary data.</text>
</comment>